<comment type="caution">
    <text evidence="1">The sequence shown here is derived from an EMBL/GenBank/DDBJ whole genome shotgun (WGS) entry which is preliminary data.</text>
</comment>
<dbReference type="InterPro" id="IPR035126">
    <property type="entry name" value="SCVP"/>
</dbReference>
<gene>
    <name evidence="1" type="primary">Necator_chrIII.g12217</name>
    <name evidence="1" type="ORF">RB195_011451</name>
</gene>
<reference evidence="1 2" key="1">
    <citation type="submission" date="2023-08" db="EMBL/GenBank/DDBJ databases">
        <title>A Necator americanus chromosomal reference genome.</title>
        <authorList>
            <person name="Ilik V."/>
            <person name="Petrzelkova K.J."/>
            <person name="Pardy F."/>
            <person name="Fuh T."/>
            <person name="Niatou-Singa F.S."/>
            <person name="Gouil Q."/>
            <person name="Baker L."/>
            <person name="Ritchie M.E."/>
            <person name="Jex A.R."/>
            <person name="Gazzola D."/>
            <person name="Li H."/>
            <person name="Toshio Fujiwara R."/>
            <person name="Zhan B."/>
            <person name="Aroian R.V."/>
            <person name="Pafco B."/>
            <person name="Schwarz E.M."/>
        </authorList>
    </citation>
    <scope>NUCLEOTIDE SEQUENCE [LARGE SCALE GENOMIC DNA]</scope>
    <source>
        <strain evidence="1 2">Aroian</strain>
        <tissue evidence="1">Whole animal</tissue>
    </source>
</reference>
<evidence type="ECO:0000313" key="2">
    <source>
        <dbReference type="Proteomes" id="UP001303046"/>
    </source>
</evidence>
<evidence type="ECO:0000313" key="1">
    <source>
        <dbReference type="EMBL" id="KAK6744735.1"/>
    </source>
</evidence>
<keyword evidence="2" id="KW-1185">Reference proteome</keyword>
<proteinExistence type="predicted"/>
<protein>
    <submittedName>
        <fullName evidence="1">Uncharacterized protein</fullName>
    </submittedName>
</protein>
<dbReference type="Pfam" id="PF17619">
    <property type="entry name" value="SCVP"/>
    <property type="match status" value="1"/>
</dbReference>
<dbReference type="EMBL" id="JAVFWL010000003">
    <property type="protein sequence ID" value="KAK6744735.1"/>
    <property type="molecule type" value="Genomic_DNA"/>
</dbReference>
<name>A0ABR1D4K1_NECAM</name>
<accession>A0ABR1D4K1</accession>
<dbReference type="Proteomes" id="UP001303046">
    <property type="component" value="Unassembled WGS sequence"/>
</dbReference>
<sequence>MMYGSETWAAPSTPRICHNEDLYAEIDVVYRRMTCGKHQPPAPPSKVAKVNRLRFFGHILRRPADRLVQRVLRSSSGSSWKKPPGRKNFWTEAVKEDLRTLGVDRQFRRDVRFRRIWISDEWIDSVQALAEDREGWAELCSRTAHLGGDAGNRGVQDVFSSPWEMITVVLGSDHSNKIGMHDAVDDFYELFDEFAEQQGIHFNKRNFRELQRNISGLPVAMYGLRGVDCEQLRQFLSGIRAQKYHLQYASVKCGPMTFSFCMGFSCNPDDFGVNGYNRTTHTAYKK</sequence>
<organism evidence="1 2">
    <name type="scientific">Necator americanus</name>
    <name type="common">Human hookworm</name>
    <dbReference type="NCBI Taxonomy" id="51031"/>
    <lineage>
        <taxon>Eukaryota</taxon>
        <taxon>Metazoa</taxon>
        <taxon>Ecdysozoa</taxon>
        <taxon>Nematoda</taxon>
        <taxon>Chromadorea</taxon>
        <taxon>Rhabditida</taxon>
        <taxon>Rhabditina</taxon>
        <taxon>Rhabditomorpha</taxon>
        <taxon>Strongyloidea</taxon>
        <taxon>Ancylostomatidae</taxon>
        <taxon>Bunostominae</taxon>
        <taxon>Necator</taxon>
    </lineage>
</organism>